<protein>
    <submittedName>
        <fullName evidence="1">Uncharacterized protein</fullName>
    </submittedName>
</protein>
<gene>
    <name evidence="1" type="ORF">B0A81_05320</name>
</gene>
<proteinExistence type="predicted"/>
<organism evidence="1 2">
    <name type="scientific">Flavobacterium plurextorum</name>
    <dbReference type="NCBI Taxonomy" id="1114867"/>
    <lineage>
        <taxon>Bacteria</taxon>
        <taxon>Pseudomonadati</taxon>
        <taxon>Bacteroidota</taxon>
        <taxon>Flavobacteriia</taxon>
        <taxon>Flavobacteriales</taxon>
        <taxon>Flavobacteriaceae</taxon>
        <taxon>Flavobacterium</taxon>
    </lineage>
</organism>
<dbReference type="EMBL" id="MUHD01000011">
    <property type="protein sequence ID" value="OXB09553.1"/>
    <property type="molecule type" value="Genomic_DNA"/>
</dbReference>
<dbReference type="Proteomes" id="UP000198381">
    <property type="component" value="Unassembled WGS sequence"/>
</dbReference>
<keyword evidence="2" id="KW-1185">Reference proteome</keyword>
<evidence type="ECO:0000313" key="1">
    <source>
        <dbReference type="EMBL" id="OXB09553.1"/>
    </source>
</evidence>
<sequence>MKNNRKEFKELPKNIKFATHNSNNEDFIIIEYFIANLIYNGASFKQLLEPAHDIKNKKDKEQMITETTNIVLDFIKLNPEFAKILKQNKKVDGINNFGGN</sequence>
<reference evidence="1 2" key="1">
    <citation type="submission" date="2016-11" db="EMBL/GenBank/DDBJ databases">
        <title>Whole genomes of Flavobacteriaceae.</title>
        <authorList>
            <person name="Stine C."/>
            <person name="Li C."/>
            <person name="Tadesse D."/>
        </authorList>
    </citation>
    <scope>NUCLEOTIDE SEQUENCE [LARGE SCALE GENOMIC DNA]</scope>
    <source>
        <strain evidence="1 2">CCUG 60112</strain>
    </source>
</reference>
<comment type="caution">
    <text evidence="1">The sequence shown here is derived from an EMBL/GenBank/DDBJ whole genome shotgun (WGS) entry which is preliminary data.</text>
</comment>
<dbReference type="RefSeq" id="WP_089057055.1">
    <property type="nucleotide sequence ID" value="NZ_MUHD01000011.1"/>
</dbReference>
<accession>A0ABX4CWV7</accession>
<name>A0ABX4CWV7_9FLAO</name>
<evidence type="ECO:0000313" key="2">
    <source>
        <dbReference type="Proteomes" id="UP000198381"/>
    </source>
</evidence>